<reference evidence="1" key="1">
    <citation type="submission" date="2018-02" db="EMBL/GenBank/DDBJ databases">
        <title>Rhizophora mucronata_Transcriptome.</title>
        <authorList>
            <person name="Meera S.P."/>
            <person name="Sreeshan A."/>
            <person name="Augustine A."/>
        </authorList>
    </citation>
    <scope>NUCLEOTIDE SEQUENCE</scope>
    <source>
        <tissue evidence="1">Leaf</tissue>
    </source>
</reference>
<evidence type="ECO:0000313" key="1">
    <source>
        <dbReference type="EMBL" id="MBW95484.1"/>
    </source>
</evidence>
<dbReference type="EMBL" id="GGEC01015001">
    <property type="protein sequence ID" value="MBW95484.1"/>
    <property type="molecule type" value="Transcribed_RNA"/>
</dbReference>
<name>A0A2P2JPT6_RHIMU</name>
<sequence length="56" mass="5513">MAAGGGGGGGGGVSYLLKTVKRLYSFSVSCSSISTASSLSCAFLFAALLCFPSQAQ</sequence>
<accession>A0A2P2JPT6</accession>
<dbReference type="AlphaFoldDB" id="A0A2P2JPT6"/>
<organism evidence="1">
    <name type="scientific">Rhizophora mucronata</name>
    <name type="common">Asiatic mangrove</name>
    <dbReference type="NCBI Taxonomy" id="61149"/>
    <lineage>
        <taxon>Eukaryota</taxon>
        <taxon>Viridiplantae</taxon>
        <taxon>Streptophyta</taxon>
        <taxon>Embryophyta</taxon>
        <taxon>Tracheophyta</taxon>
        <taxon>Spermatophyta</taxon>
        <taxon>Magnoliopsida</taxon>
        <taxon>eudicotyledons</taxon>
        <taxon>Gunneridae</taxon>
        <taxon>Pentapetalae</taxon>
        <taxon>rosids</taxon>
        <taxon>fabids</taxon>
        <taxon>Malpighiales</taxon>
        <taxon>Rhizophoraceae</taxon>
        <taxon>Rhizophora</taxon>
    </lineage>
</organism>
<protein>
    <submittedName>
        <fullName evidence="1">Uncharacterized protein</fullName>
    </submittedName>
</protein>
<proteinExistence type="predicted"/>